<proteinExistence type="predicted"/>
<dbReference type="EMBL" id="JARK01001495">
    <property type="protein sequence ID" value="EYB95528.1"/>
    <property type="molecule type" value="Genomic_DNA"/>
</dbReference>
<gene>
    <name evidence="1" type="primary">Acey_s0159.g3315</name>
    <name evidence="1" type="ORF">Y032_0159g3315</name>
</gene>
<reference evidence="2" key="1">
    <citation type="journal article" date="2015" name="Nat. Genet.">
        <title>The genome and transcriptome of the zoonotic hookworm Ancylostoma ceylanicum identify infection-specific gene families.</title>
        <authorList>
            <person name="Schwarz E.M."/>
            <person name="Hu Y."/>
            <person name="Antoshechkin I."/>
            <person name="Miller M.M."/>
            <person name="Sternberg P.W."/>
            <person name="Aroian R.V."/>
        </authorList>
    </citation>
    <scope>NUCLEOTIDE SEQUENCE</scope>
    <source>
        <strain evidence="2">HY135</strain>
    </source>
</reference>
<accession>A0A016SXU2</accession>
<evidence type="ECO:0000313" key="2">
    <source>
        <dbReference type="Proteomes" id="UP000024635"/>
    </source>
</evidence>
<keyword evidence="2" id="KW-1185">Reference proteome</keyword>
<dbReference type="Proteomes" id="UP000024635">
    <property type="component" value="Unassembled WGS sequence"/>
</dbReference>
<protein>
    <submittedName>
        <fullName evidence="1">Uncharacterized protein</fullName>
    </submittedName>
</protein>
<dbReference type="AlphaFoldDB" id="A0A016SXU2"/>
<name>A0A016SXU2_9BILA</name>
<comment type="caution">
    <text evidence="1">The sequence shown here is derived from an EMBL/GenBank/DDBJ whole genome shotgun (WGS) entry which is preliminary data.</text>
</comment>
<organism evidence="1 2">
    <name type="scientific">Ancylostoma ceylanicum</name>
    <dbReference type="NCBI Taxonomy" id="53326"/>
    <lineage>
        <taxon>Eukaryota</taxon>
        <taxon>Metazoa</taxon>
        <taxon>Ecdysozoa</taxon>
        <taxon>Nematoda</taxon>
        <taxon>Chromadorea</taxon>
        <taxon>Rhabditida</taxon>
        <taxon>Rhabditina</taxon>
        <taxon>Rhabditomorpha</taxon>
        <taxon>Strongyloidea</taxon>
        <taxon>Ancylostomatidae</taxon>
        <taxon>Ancylostomatinae</taxon>
        <taxon>Ancylostoma</taxon>
    </lineage>
</organism>
<sequence>MLACFCVRQVCSRLTSMMARQALPKIYLRHFRRTAAERPLLHRLNRSCMGNVWAIVYHSLYQYPDHRV</sequence>
<evidence type="ECO:0000313" key="1">
    <source>
        <dbReference type="EMBL" id="EYB95528.1"/>
    </source>
</evidence>